<evidence type="ECO:0000256" key="1">
    <source>
        <dbReference type="ARBA" id="ARBA00023157"/>
    </source>
</evidence>
<proteinExistence type="predicted"/>
<gene>
    <name evidence="3" type="ORF">DPMN_150739</name>
</gene>
<evidence type="ECO:0000313" key="3">
    <source>
        <dbReference type="EMBL" id="KAH3797164.1"/>
    </source>
</evidence>
<dbReference type="EMBL" id="JAIWYP010000007">
    <property type="protein sequence ID" value="KAH3797164.1"/>
    <property type="molecule type" value="Genomic_DNA"/>
</dbReference>
<protein>
    <recommendedName>
        <fullName evidence="2">Sushi domain-containing protein</fullName>
    </recommendedName>
</protein>
<dbReference type="InterPro" id="IPR035976">
    <property type="entry name" value="Sushi/SCR/CCP_sf"/>
</dbReference>
<organism evidence="3 4">
    <name type="scientific">Dreissena polymorpha</name>
    <name type="common">Zebra mussel</name>
    <name type="synonym">Mytilus polymorpha</name>
    <dbReference type="NCBI Taxonomy" id="45954"/>
    <lineage>
        <taxon>Eukaryota</taxon>
        <taxon>Metazoa</taxon>
        <taxon>Spiralia</taxon>
        <taxon>Lophotrochozoa</taxon>
        <taxon>Mollusca</taxon>
        <taxon>Bivalvia</taxon>
        <taxon>Autobranchia</taxon>
        <taxon>Heteroconchia</taxon>
        <taxon>Euheterodonta</taxon>
        <taxon>Imparidentia</taxon>
        <taxon>Neoheterodontei</taxon>
        <taxon>Myida</taxon>
        <taxon>Dreissenoidea</taxon>
        <taxon>Dreissenidae</taxon>
        <taxon>Dreissena</taxon>
    </lineage>
</organism>
<keyword evidence="1" id="KW-1015">Disulfide bond</keyword>
<comment type="caution">
    <text evidence="3">The sequence shown here is derived from an EMBL/GenBank/DDBJ whole genome shotgun (WGS) entry which is preliminary data.</text>
</comment>
<dbReference type="Proteomes" id="UP000828390">
    <property type="component" value="Unassembled WGS sequence"/>
</dbReference>
<evidence type="ECO:0000259" key="2">
    <source>
        <dbReference type="SMART" id="SM00032"/>
    </source>
</evidence>
<dbReference type="Gene3D" id="2.10.70.10">
    <property type="entry name" value="Complement Module, domain 1"/>
    <property type="match status" value="1"/>
</dbReference>
<accession>A0A9D4J5V9</accession>
<dbReference type="InterPro" id="IPR000436">
    <property type="entry name" value="Sushi_SCR_CCP_dom"/>
</dbReference>
<sequence length="91" mass="9964">MPFERFDENHELQRINIAFIYNRCSSQSGCPEPDIPANGRVNTTNGMAVGQAIYYSCIEGMGLVGQTKRICEAASVEQHGTTCLIHTNSGI</sequence>
<reference evidence="3" key="1">
    <citation type="journal article" date="2019" name="bioRxiv">
        <title>The Genome of the Zebra Mussel, Dreissena polymorpha: A Resource for Invasive Species Research.</title>
        <authorList>
            <person name="McCartney M.A."/>
            <person name="Auch B."/>
            <person name="Kono T."/>
            <person name="Mallez S."/>
            <person name="Zhang Y."/>
            <person name="Obille A."/>
            <person name="Becker A."/>
            <person name="Abrahante J.E."/>
            <person name="Garbe J."/>
            <person name="Badalamenti J.P."/>
            <person name="Herman A."/>
            <person name="Mangelson H."/>
            <person name="Liachko I."/>
            <person name="Sullivan S."/>
            <person name="Sone E.D."/>
            <person name="Koren S."/>
            <person name="Silverstein K.A.T."/>
            <person name="Beckman K.B."/>
            <person name="Gohl D.M."/>
        </authorList>
    </citation>
    <scope>NUCLEOTIDE SEQUENCE</scope>
    <source>
        <strain evidence="3">Duluth1</strain>
        <tissue evidence="3">Whole animal</tissue>
    </source>
</reference>
<reference evidence="3" key="2">
    <citation type="submission" date="2020-11" db="EMBL/GenBank/DDBJ databases">
        <authorList>
            <person name="McCartney M.A."/>
            <person name="Auch B."/>
            <person name="Kono T."/>
            <person name="Mallez S."/>
            <person name="Becker A."/>
            <person name="Gohl D.M."/>
            <person name="Silverstein K.A.T."/>
            <person name="Koren S."/>
            <person name="Bechman K.B."/>
            <person name="Herman A."/>
            <person name="Abrahante J.E."/>
            <person name="Garbe J."/>
        </authorList>
    </citation>
    <scope>NUCLEOTIDE SEQUENCE</scope>
    <source>
        <strain evidence="3">Duluth1</strain>
        <tissue evidence="3">Whole animal</tissue>
    </source>
</reference>
<dbReference type="Pfam" id="PF00084">
    <property type="entry name" value="Sushi"/>
    <property type="match status" value="1"/>
</dbReference>
<keyword evidence="4" id="KW-1185">Reference proteome</keyword>
<feature type="domain" description="Sushi" evidence="2">
    <location>
        <begin position="30"/>
        <end position="83"/>
    </location>
</feature>
<dbReference type="SMART" id="SM00032">
    <property type="entry name" value="CCP"/>
    <property type="match status" value="1"/>
</dbReference>
<name>A0A9D4J5V9_DREPO</name>
<dbReference type="SUPFAM" id="SSF57535">
    <property type="entry name" value="Complement control module/SCR domain"/>
    <property type="match status" value="1"/>
</dbReference>
<dbReference type="AlphaFoldDB" id="A0A9D4J5V9"/>
<dbReference type="CDD" id="cd00033">
    <property type="entry name" value="CCP"/>
    <property type="match status" value="1"/>
</dbReference>
<evidence type="ECO:0000313" key="4">
    <source>
        <dbReference type="Proteomes" id="UP000828390"/>
    </source>
</evidence>